<dbReference type="PANTHER" id="PTHR11188">
    <property type="entry name" value="ARRESTIN DOMAIN CONTAINING PROTEIN"/>
    <property type="match status" value="1"/>
</dbReference>
<dbReference type="EMBL" id="CAJJDN010000009">
    <property type="protein sequence ID" value="CAD8055223.1"/>
    <property type="molecule type" value="Genomic_DNA"/>
</dbReference>
<dbReference type="GO" id="GO:0015031">
    <property type="term" value="P:protein transport"/>
    <property type="evidence" value="ECO:0007669"/>
    <property type="project" value="TreeGrafter"/>
</dbReference>
<accession>A0A8S1KM83</accession>
<reference evidence="2" key="1">
    <citation type="submission" date="2021-01" db="EMBL/GenBank/DDBJ databases">
        <authorList>
            <consortium name="Genoscope - CEA"/>
            <person name="William W."/>
        </authorList>
    </citation>
    <scope>NUCLEOTIDE SEQUENCE</scope>
</reference>
<sequence length="368" mass="43254">MISNQILFWIKNPVSSAGENIDGICYVRLIDEIQQAHVQLIFVAIEYSKILHKRQKLLEKNKQIQITLDSPRNFKMQINPKKKYELLNGTMFQITRQYGVNDDYTHIQDLYRGKIQSGDYKLPFQVPTKFGMNSSFCYKKSDGQQQAKIQYKIYLKISDSQSNQVIIQNSIPVYINSRYKQIEQKRESEGNIVQFFCIHRGMIELRIRTAKNLYKPGEVLELEYILNSTRSQRQITKVEVKLNHFLSFTDDDENERQIENKILYSNILPGIASGKRSEILKCSITIPNDLKATVKMQFIHNRYILQVEAFADGLLTNLAVPVICQIPIIILERRQQEKLNLIDWKFNNQYQENNSFYQFTSQQQQLFN</sequence>
<protein>
    <recommendedName>
        <fullName evidence="1">Arrestin C-terminal-like domain-containing protein</fullName>
    </recommendedName>
</protein>
<name>A0A8S1KM83_9CILI</name>
<dbReference type="AlphaFoldDB" id="A0A8S1KM83"/>
<gene>
    <name evidence="2" type="ORF">PSON_ATCC_30995.1.T0090133</name>
</gene>
<dbReference type="PANTHER" id="PTHR11188:SF17">
    <property type="entry name" value="FI21816P1"/>
    <property type="match status" value="1"/>
</dbReference>
<dbReference type="Proteomes" id="UP000692954">
    <property type="component" value="Unassembled WGS sequence"/>
</dbReference>
<dbReference type="InterPro" id="IPR011022">
    <property type="entry name" value="Arrestin_C-like"/>
</dbReference>
<evidence type="ECO:0000313" key="3">
    <source>
        <dbReference type="Proteomes" id="UP000692954"/>
    </source>
</evidence>
<evidence type="ECO:0000313" key="2">
    <source>
        <dbReference type="EMBL" id="CAD8055223.1"/>
    </source>
</evidence>
<feature type="domain" description="Arrestin C-terminal-like" evidence="1">
    <location>
        <begin position="200"/>
        <end position="332"/>
    </location>
</feature>
<dbReference type="InterPro" id="IPR050357">
    <property type="entry name" value="Arrestin_domain-protein"/>
</dbReference>
<dbReference type="GO" id="GO:0005737">
    <property type="term" value="C:cytoplasm"/>
    <property type="evidence" value="ECO:0007669"/>
    <property type="project" value="TreeGrafter"/>
</dbReference>
<comment type="caution">
    <text evidence="2">The sequence shown here is derived from an EMBL/GenBank/DDBJ whole genome shotgun (WGS) entry which is preliminary data.</text>
</comment>
<dbReference type="OrthoDB" id="296266at2759"/>
<proteinExistence type="predicted"/>
<organism evidence="2 3">
    <name type="scientific">Paramecium sonneborni</name>
    <dbReference type="NCBI Taxonomy" id="65129"/>
    <lineage>
        <taxon>Eukaryota</taxon>
        <taxon>Sar</taxon>
        <taxon>Alveolata</taxon>
        <taxon>Ciliophora</taxon>
        <taxon>Intramacronucleata</taxon>
        <taxon>Oligohymenophorea</taxon>
        <taxon>Peniculida</taxon>
        <taxon>Parameciidae</taxon>
        <taxon>Paramecium</taxon>
    </lineage>
</organism>
<dbReference type="Pfam" id="PF02752">
    <property type="entry name" value="Arrestin_C"/>
    <property type="match status" value="1"/>
</dbReference>
<evidence type="ECO:0000259" key="1">
    <source>
        <dbReference type="Pfam" id="PF02752"/>
    </source>
</evidence>
<keyword evidence="3" id="KW-1185">Reference proteome</keyword>